<dbReference type="Gene3D" id="2.130.10.10">
    <property type="entry name" value="YVTN repeat-like/Quinoprotein amine dehydrogenase"/>
    <property type="match status" value="1"/>
</dbReference>
<evidence type="ECO:0000256" key="1">
    <source>
        <dbReference type="ARBA" id="ARBA00001935"/>
    </source>
</evidence>
<dbReference type="Pfam" id="PF10282">
    <property type="entry name" value="Lactonase"/>
    <property type="match status" value="1"/>
</dbReference>
<organism evidence="3 4">
    <name type="scientific">Amycolatopsis antarctica</name>
    <dbReference type="NCBI Taxonomy" id="1854586"/>
    <lineage>
        <taxon>Bacteria</taxon>
        <taxon>Bacillati</taxon>
        <taxon>Actinomycetota</taxon>
        <taxon>Actinomycetes</taxon>
        <taxon>Pseudonocardiales</taxon>
        <taxon>Pseudonocardiaceae</taxon>
        <taxon>Amycolatopsis</taxon>
    </lineage>
</organism>
<dbReference type="PANTHER" id="PTHR30344:SF1">
    <property type="entry name" value="6-PHOSPHOGLUCONOLACTONASE"/>
    <property type="match status" value="1"/>
</dbReference>
<dbReference type="InterPro" id="IPR015943">
    <property type="entry name" value="WD40/YVTN_repeat-like_dom_sf"/>
</dbReference>
<evidence type="ECO:0000313" key="4">
    <source>
        <dbReference type="Proteomes" id="UP000242444"/>
    </source>
</evidence>
<dbReference type="InterPro" id="IPR011045">
    <property type="entry name" value="N2O_reductase_N"/>
</dbReference>
<dbReference type="Proteomes" id="UP000242444">
    <property type="component" value="Unassembled WGS sequence"/>
</dbReference>
<dbReference type="PROSITE" id="PS51318">
    <property type="entry name" value="TAT"/>
    <property type="match status" value="1"/>
</dbReference>
<dbReference type="PANTHER" id="PTHR30344">
    <property type="entry name" value="6-PHOSPHOGLUCONOLACTONASE-RELATED"/>
    <property type="match status" value="1"/>
</dbReference>
<dbReference type="InParanoid" id="A0A263CVD8"/>
<comment type="caution">
    <text evidence="3">The sequence shown here is derived from an EMBL/GenBank/DDBJ whole genome shotgun (WGS) entry which is preliminary data.</text>
</comment>
<protein>
    <submittedName>
        <fullName evidence="3">3-carboxymuconate cyclase</fullName>
    </submittedName>
</protein>
<reference evidence="3 4" key="1">
    <citation type="submission" date="2017-07" db="EMBL/GenBank/DDBJ databases">
        <title>Amycolatopsis antarcticus sp. nov., isolated from the surface of an Antarcticus brown macroalga.</title>
        <authorList>
            <person name="Wang J."/>
            <person name="Leiva S."/>
            <person name="Huang J."/>
            <person name="Huang Y."/>
        </authorList>
    </citation>
    <scope>NUCLEOTIDE SEQUENCE [LARGE SCALE GENOMIC DNA]</scope>
    <source>
        <strain evidence="3 4">AU-G6</strain>
    </source>
</reference>
<comment type="cofactor">
    <cofactor evidence="1">
        <name>Cu cation</name>
        <dbReference type="ChEBI" id="CHEBI:23378"/>
    </cofactor>
</comment>
<dbReference type="GO" id="GO:0005829">
    <property type="term" value="C:cytosol"/>
    <property type="evidence" value="ECO:0007669"/>
    <property type="project" value="TreeGrafter"/>
</dbReference>
<dbReference type="InterPro" id="IPR050282">
    <property type="entry name" value="Cycloisomerase_2"/>
</dbReference>
<dbReference type="InterPro" id="IPR006311">
    <property type="entry name" value="TAT_signal"/>
</dbReference>
<evidence type="ECO:0000313" key="3">
    <source>
        <dbReference type="EMBL" id="OZM70090.1"/>
    </source>
</evidence>
<evidence type="ECO:0000256" key="2">
    <source>
        <dbReference type="ARBA" id="ARBA00005564"/>
    </source>
</evidence>
<sequence>MEALDRRRFLGVVGVAAAAGTGLVLGGGTAAAQRPWNGSREDVVAYIGSYSTGDGTGAGLQLASRTADGPALTAGAAVEGVPDASFLAFSADRTRMYATCEQDPGVVAALDVSDPAAPRVLNSVPSGGAAPTHLSVHPDGAYLFTANYGSGTVAVHPIDGDGALGEVVDVVTHTAPPGKQPNAHQVLTDPSGGWVLAVDLGADSVFVYAFDPAAGTLTEHQRVRMPEGAGPRHLAFGADGRFAYVLGELRAEITVAAWDSGSGTLTPGAVVPTVPEGSPQPQYPSEIALCGDGRFAYVANRNVADSTISTFAVRDGGAGLERVGQVSSGGEWPRHLTLDPGERWVYVSNQRAGNVSWLPRDPETGLLGEVAGSVPVPSAAITLFV</sequence>
<accession>A0A263CVD8</accession>
<dbReference type="AlphaFoldDB" id="A0A263CVD8"/>
<gene>
    <name evidence="3" type="ORF">CFN78_27230</name>
</gene>
<dbReference type="SUPFAM" id="SSF50974">
    <property type="entry name" value="Nitrous oxide reductase, N-terminal domain"/>
    <property type="match status" value="1"/>
</dbReference>
<dbReference type="GO" id="GO:0017057">
    <property type="term" value="F:6-phosphogluconolactonase activity"/>
    <property type="evidence" value="ECO:0007669"/>
    <property type="project" value="TreeGrafter"/>
</dbReference>
<dbReference type="InterPro" id="IPR019405">
    <property type="entry name" value="Lactonase_7-beta_prop"/>
</dbReference>
<keyword evidence="4" id="KW-1185">Reference proteome</keyword>
<name>A0A263CVD8_9PSEU</name>
<dbReference type="OrthoDB" id="9790815at2"/>
<dbReference type="RefSeq" id="WP_094866031.1">
    <property type="nucleotide sequence ID" value="NZ_NKYE01000025.1"/>
</dbReference>
<proteinExistence type="inferred from homology"/>
<dbReference type="EMBL" id="NKYE01000025">
    <property type="protein sequence ID" value="OZM70090.1"/>
    <property type="molecule type" value="Genomic_DNA"/>
</dbReference>
<comment type="similarity">
    <text evidence="2">Belongs to the cycloisomerase 2 family.</text>
</comment>